<dbReference type="InterPro" id="IPR007220">
    <property type="entry name" value="ORC2"/>
</dbReference>
<dbReference type="Proteomes" id="UP000281549">
    <property type="component" value="Unassembled WGS sequence"/>
</dbReference>
<comment type="function">
    <text evidence="5">Component of the origin recognition complex (ORC) that binds origins of replication. DNA-binding is ATP-dependent. ORC is required to assemble the pre-replication complex necessary to initiate DNA replication.</text>
</comment>
<dbReference type="GO" id="GO:0005664">
    <property type="term" value="C:nuclear origin of replication recognition complex"/>
    <property type="evidence" value="ECO:0007669"/>
    <property type="project" value="UniProtKB-UniRule"/>
</dbReference>
<name>A0A4P9YH59_ROZAC</name>
<comment type="subcellular location">
    <subcellularLocation>
        <location evidence="1 5">Nucleus</location>
    </subcellularLocation>
</comment>
<dbReference type="AlphaFoldDB" id="A0A4P9YH59"/>
<organism evidence="9 10">
    <name type="scientific">Rozella allomycis (strain CSF55)</name>
    <dbReference type="NCBI Taxonomy" id="988480"/>
    <lineage>
        <taxon>Eukaryota</taxon>
        <taxon>Fungi</taxon>
        <taxon>Fungi incertae sedis</taxon>
        <taxon>Cryptomycota</taxon>
        <taxon>Cryptomycota incertae sedis</taxon>
        <taxon>Rozella</taxon>
    </lineage>
</organism>
<evidence type="ECO:0000313" key="10">
    <source>
        <dbReference type="Proteomes" id="UP000281549"/>
    </source>
</evidence>
<reference evidence="10" key="1">
    <citation type="journal article" date="2018" name="Nat. Microbiol.">
        <title>Leveraging single-cell genomics to expand the fungal tree of life.</title>
        <authorList>
            <person name="Ahrendt S.R."/>
            <person name="Quandt C.A."/>
            <person name="Ciobanu D."/>
            <person name="Clum A."/>
            <person name="Salamov A."/>
            <person name="Andreopoulos B."/>
            <person name="Cheng J.F."/>
            <person name="Woyke T."/>
            <person name="Pelin A."/>
            <person name="Henrissat B."/>
            <person name="Reynolds N.K."/>
            <person name="Benny G.L."/>
            <person name="Smith M.E."/>
            <person name="James T.Y."/>
            <person name="Grigoriev I.V."/>
        </authorList>
    </citation>
    <scope>NUCLEOTIDE SEQUENCE [LARGE SCALE GENOMIC DNA]</scope>
    <source>
        <strain evidence="10">CSF55</strain>
    </source>
</reference>
<accession>A0A4P9YH59</accession>
<evidence type="ECO:0000259" key="7">
    <source>
        <dbReference type="Pfam" id="PF04084"/>
    </source>
</evidence>
<feature type="compositionally biased region" description="Basic and acidic residues" evidence="6">
    <location>
        <begin position="41"/>
        <end position="80"/>
    </location>
</feature>
<dbReference type="Pfam" id="PF24882">
    <property type="entry name" value="WHD_ORC2"/>
    <property type="match status" value="1"/>
</dbReference>
<comment type="subunit">
    <text evidence="5">Component of the origin recognition complex (ORC).</text>
</comment>
<keyword evidence="3 5" id="KW-0235">DNA replication</keyword>
<comment type="similarity">
    <text evidence="2 5">Belongs to the ORC2 family.</text>
</comment>
<dbReference type="InterPro" id="IPR056772">
    <property type="entry name" value="RecA-like_ORC2"/>
</dbReference>
<sequence length="466" mass="53715">MKVPLLKQTRHEESGFLIPHKTIITSKNVKRKSIPSKLMIHESSDEEGCQIKKEDQENIDPLQDRITRSEKQKQERKSMLDVDEGETVGKDLYSGKRVSKNNLVKKVKNEGEKSSSDEENEGQTFASYFQQLYDMKNSKTSSNTLSKLPEIEPDRLLKLIQTVGYSNQNEQLLLKKLYSTMFPQWFSELKSDFNLLFYGYGSKKMILEDFALKYLNDTPLVIINGYVPTLSIKDILSTIATSIDFPNAVTANILDYTNEMINFIQKQRLLSKTCFAYVLIHNIDGINLRNEKTQTSLSLLASSSCFHFIASIDHIQAPLLWDSQKANGFNWVYHDCTNFSPYKSETSYENSLLLNSTDLSMRGVRHVLSSLTPNAREIFKKLFERQRDLYDQGKRSHEDLGIVYSIFFKQCSDRLLVSNDLTFRAQLTEFKDHKIILFKKNVAGEQILFIPEDVIKLDLNELLSED</sequence>
<dbReference type="Pfam" id="PF04084">
    <property type="entry name" value="RecA-like_ORC2"/>
    <property type="match status" value="1"/>
</dbReference>
<dbReference type="GO" id="GO:0006260">
    <property type="term" value="P:DNA replication"/>
    <property type="evidence" value="ECO:0007669"/>
    <property type="project" value="UniProtKB-UniRule"/>
</dbReference>
<evidence type="ECO:0000259" key="8">
    <source>
        <dbReference type="Pfam" id="PF24882"/>
    </source>
</evidence>
<evidence type="ECO:0000256" key="3">
    <source>
        <dbReference type="ARBA" id="ARBA00022705"/>
    </source>
</evidence>
<dbReference type="InterPro" id="IPR056773">
    <property type="entry name" value="WHD_ORC2"/>
</dbReference>
<feature type="domain" description="Origin recognition complex subunit 2 RecA-like" evidence="7">
    <location>
        <begin position="174"/>
        <end position="336"/>
    </location>
</feature>
<dbReference type="EMBL" id="ML005402">
    <property type="protein sequence ID" value="RKP18655.1"/>
    <property type="molecule type" value="Genomic_DNA"/>
</dbReference>
<dbReference type="PANTHER" id="PTHR14052">
    <property type="entry name" value="ORIGIN RECOGNITION COMPLEX SUBUNIT 2"/>
    <property type="match status" value="1"/>
</dbReference>
<gene>
    <name evidence="9" type="ORF">ROZALSC1DRAFT_29677</name>
</gene>
<evidence type="ECO:0000256" key="4">
    <source>
        <dbReference type="ARBA" id="ARBA00023242"/>
    </source>
</evidence>
<dbReference type="GO" id="GO:0003688">
    <property type="term" value="F:DNA replication origin binding"/>
    <property type="evidence" value="ECO:0007669"/>
    <property type="project" value="UniProtKB-UniRule"/>
</dbReference>
<evidence type="ECO:0000256" key="2">
    <source>
        <dbReference type="ARBA" id="ARBA00007421"/>
    </source>
</evidence>
<keyword evidence="4 5" id="KW-0539">Nucleus</keyword>
<evidence type="ECO:0000256" key="6">
    <source>
        <dbReference type="SAM" id="MobiDB-lite"/>
    </source>
</evidence>
<protein>
    <recommendedName>
        <fullName evidence="5">Origin recognition complex subunit 2</fullName>
    </recommendedName>
</protein>
<evidence type="ECO:0000256" key="1">
    <source>
        <dbReference type="ARBA" id="ARBA00004123"/>
    </source>
</evidence>
<evidence type="ECO:0000313" key="9">
    <source>
        <dbReference type="EMBL" id="RKP18655.1"/>
    </source>
</evidence>
<evidence type="ECO:0000256" key="5">
    <source>
        <dbReference type="RuleBase" id="RU368084"/>
    </source>
</evidence>
<feature type="domain" description="Origin recognition complex subunit 2 winged-helix" evidence="8">
    <location>
        <begin position="397"/>
        <end position="451"/>
    </location>
</feature>
<dbReference type="PANTHER" id="PTHR14052:SF0">
    <property type="entry name" value="ORIGIN RECOGNITION COMPLEX SUBUNIT 2"/>
    <property type="match status" value="1"/>
</dbReference>
<feature type="region of interest" description="Disordered" evidence="6">
    <location>
        <begin position="41"/>
        <end position="83"/>
    </location>
</feature>
<proteinExistence type="inferred from homology"/>